<dbReference type="Proteomes" id="UP000824890">
    <property type="component" value="Unassembled WGS sequence"/>
</dbReference>
<proteinExistence type="inferred from homology"/>
<comment type="subcellular location">
    <subcellularLocation>
        <location evidence="1">Golgi apparatus membrane</location>
    </subcellularLocation>
</comment>
<name>A0ABQ8BM67_BRANA</name>
<dbReference type="InterPro" id="IPR027417">
    <property type="entry name" value="P-loop_NTPase"/>
</dbReference>
<protein>
    <submittedName>
        <fullName evidence="5">Uncharacterized protein</fullName>
    </submittedName>
</protein>
<dbReference type="InterPro" id="IPR001806">
    <property type="entry name" value="Small_GTPase"/>
</dbReference>
<evidence type="ECO:0000256" key="3">
    <source>
        <dbReference type="ARBA" id="ARBA00022741"/>
    </source>
</evidence>
<keyword evidence="4" id="KW-0342">GTP-binding</keyword>
<reference evidence="5 6" key="1">
    <citation type="submission" date="2021-05" db="EMBL/GenBank/DDBJ databases">
        <title>Genome Assembly of Synthetic Allotetraploid Brassica napus Reveals Homoeologous Exchanges between Subgenomes.</title>
        <authorList>
            <person name="Davis J.T."/>
        </authorList>
    </citation>
    <scope>NUCLEOTIDE SEQUENCE [LARGE SCALE GENOMIC DNA]</scope>
    <source>
        <strain evidence="6">cv. Da-Ae</strain>
        <tissue evidence="5">Seedling</tissue>
    </source>
</reference>
<dbReference type="SUPFAM" id="SSF52540">
    <property type="entry name" value="P-loop containing nucleoside triphosphate hydrolases"/>
    <property type="match status" value="1"/>
</dbReference>
<gene>
    <name evidence="5" type="ORF">HID58_037763</name>
</gene>
<keyword evidence="3" id="KW-0547">Nucleotide-binding</keyword>
<evidence type="ECO:0000256" key="4">
    <source>
        <dbReference type="ARBA" id="ARBA00023134"/>
    </source>
</evidence>
<evidence type="ECO:0000256" key="1">
    <source>
        <dbReference type="ARBA" id="ARBA00004394"/>
    </source>
</evidence>
<organism evidence="5 6">
    <name type="scientific">Brassica napus</name>
    <name type="common">Rape</name>
    <dbReference type="NCBI Taxonomy" id="3708"/>
    <lineage>
        <taxon>Eukaryota</taxon>
        <taxon>Viridiplantae</taxon>
        <taxon>Streptophyta</taxon>
        <taxon>Embryophyta</taxon>
        <taxon>Tracheophyta</taxon>
        <taxon>Spermatophyta</taxon>
        <taxon>Magnoliopsida</taxon>
        <taxon>eudicotyledons</taxon>
        <taxon>Gunneridae</taxon>
        <taxon>Pentapetalae</taxon>
        <taxon>rosids</taxon>
        <taxon>malvids</taxon>
        <taxon>Brassicales</taxon>
        <taxon>Brassicaceae</taxon>
        <taxon>Brassiceae</taxon>
        <taxon>Brassica</taxon>
    </lineage>
</organism>
<evidence type="ECO:0000313" key="6">
    <source>
        <dbReference type="Proteomes" id="UP000824890"/>
    </source>
</evidence>
<keyword evidence="6" id="KW-1185">Reference proteome</keyword>
<dbReference type="Pfam" id="PF00071">
    <property type="entry name" value="Ras"/>
    <property type="match status" value="1"/>
</dbReference>
<accession>A0ABQ8BM67</accession>
<evidence type="ECO:0000313" key="5">
    <source>
        <dbReference type="EMBL" id="KAH0905936.1"/>
    </source>
</evidence>
<dbReference type="EMBL" id="JAGKQM010000010">
    <property type="protein sequence ID" value="KAH0905936.1"/>
    <property type="molecule type" value="Genomic_DNA"/>
</dbReference>
<dbReference type="InterPro" id="IPR050305">
    <property type="entry name" value="Small_GTPase_Rab"/>
</dbReference>
<evidence type="ECO:0000256" key="2">
    <source>
        <dbReference type="ARBA" id="ARBA00006270"/>
    </source>
</evidence>
<dbReference type="PANTHER" id="PTHR47980">
    <property type="entry name" value="LD44762P"/>
    <property type="match status" value="1"/>
</dbReference>
<comment type="caution">
    <text evidence="5">The sequence shown here is derived from an EMBL/GenBank/DDBJ whole genome shotgun (WGS) entry which is preliminary data.</text>
</comment>
<comment type="similarity">
    <text evidence="2">Belongs to the small GTPase superfamily. Rab family.</text>
</comment>
<dbReference type="Gene3D" id="3.40.50.300">
    <property type="entry name" value="P-loop containing nucleotide triphosphate hydrolases"/>
    <property type="match status" value="1"/>
</dbReference>
<sequence length="131" mass="15632">MVDNWIKEIQKTQATELDQKRIELQIWDTTRQERFQTIPDFPSRFSLMLYMHSFSFLTMYRGAMGISLACDVTDESSFNNKHSLYFLTYSLIGRLMQLSKARKLKLIKFPTFQWISSYINNAHFLGRWSEI</sequence>